<evidence type="ECO:0000313" key="9">
    <source>
        <dbReference type="Proteomes" id="UP000614424"/>
    </source>
</evidence>
<dbReference type="Proteomes" id="UP000614424">
    <property type="component" value="Unassembled WGS sequence"/>
</dbReference>
<dbReference type="Gene3D" id="1.10.150.20">
    <property type="entry name" value="5' to 3' exonuclease, C-terminal subdomain"/>
    <property type="match status" value="1"/>
</dbReference>
<sequence length="242" mass="27199">MAKILEDKTKGHRQRLREKFLARGLEALNDDEVLELLLTLGTPRKDCKQEARALLKQFGSFGAVLEASPEALQEVKGIGAQNGFVVSFIQSVARRYLNQRLQHKDYLRSSSEVSEYLNHSMRHLKKEVFKVILLDAGLAIIDALTVFEGTLSSNTIYPRELIKMVLENNAAALVIAHNHPTGSQVPSAADRTLTKNLFLACSVMDIQLLDHLIIGHQEKPFSFADHGLMEEIKQECRNLLKQ</sequence>
<organism evidence="8 9">
    <name type="scientific">Candidatus Desulfobia pelagia</name>
    <dbReference type="NCBI Taxonomy" id="2841692"/>
    <lineage>
        <taxon>Bacteria</taxon>
        <taxon>Pseudomonadati</taxon>
        <taxon>Thermodesulfobacteriota</taxon>
        <taxon>Desulfobulbia</taxon>
        <taxon>Desulfobulbales</taxon>
        <taxon>Desulfobulbaceae</taxon>
        <taxon>Candidatus Desulfobia</taxon>
    </lineage>
</organism>
<dbReference type="AlphaFoldDB" id="A0A8J6TGL9"/>
<accession>A0A8J6TGL9</accession>
<dbReference type="InterPro" id="IPR037518">
    <property type="entry name" value="MPN"/>
</dbReference>
<dbReference type="SUPFAM" id="SSF47781">
    <property type="entry name" value="RuvA domain 2-like"/>
    <property type="match status" value="1"/>
</dbReference>
<dbReference type="InterPro" id="IPR001405">
    <property type="entry name" value="UPF0758"/>
</dbReference>
<name>A0A8J6TGL9_9BACT</name>
<dbReference type="NCBIfam" id="NF000642">
    <property type="entry name" value="PRK00024.1"/>
    <property type="match status" value="1"/>
</dbReference>
<dbReference type="GO" id="GO:0006508">
    <property type="term" value="P:proteolysis"/>
    <property type="evidence" value="ECO:0007669"/>
    <property type="project" value="UniProtKB-KW"/>
</dbReference>
<evidence type="ECO:0000256" key="1">
    <source>
        <dbReference type="ARBA" id="ARBA00022670"/>
    </source>
</evidence>
<dbReference type="CDD" id="cd08071">
    <property type="entry name" value="MPN_DUF2466"/>
    <property type="match status" value="1"/>
</dbReference>
<dbReference type="GO" id="GO:0008237">
    <property type="term" value="F:metallopeptidase activity"/>
    <property type="evidence" value="ECO:0007669"/>
    <property type="project" value="UniProtKB-KW"/>
</dbReference>
<dbReference type="PANTHER" id="PTHR30471:SF3">
    <property type="entry name" value="UPF0758 PROTEIN YEES-RELATED"/>
    <property type="match status" value="1"/>
</dbReference>
<keyword evidence="1" id="KW-0645">Protease</keyword>
<dbReference type="InterPro" id="IPR025657">
    <property type="entry name" value="RadC_JAB"/>
</dbReference>
<gene>
    <name evidence="8" type="primary">radC</name>
    <name evidence="8" type="ORF">H8E41_09935</name>
</gene>
<reference evidence="8 9" key="1">
    <citation type="submission" date="2020-08" db="EMBL/GenBank/DDBJ databases">
        <title>Bridging the membrane lipid divide: bacteria of the FCB group superphylum have the potential to synthesize archaeal ether lipids.</title>
        <authorList>
            <person name="Villanueva L."/>
            <person name="Von Meijenfeldt F.A.B."/>
            <person name="Westbye A.B."/>
            <person name="Yadav S."/>
            <person name="Hopmans E.C."/>
            <person name="Dutilh B.E."/>
            <person name="Sinninghe Damste J.S."/>
        </authorList>
    </citation>
    <scope>NUCLEOTIDE SEQUENCE [LARGE SCALE GENOMIC DNA]</scope>
    <source>
        <strain evidence="8">NIOZ-UU47</strain>
    </source>
</reference>
<evidence type="ECO:0000259" key="7">
    <source>
        <dbReference type="PROSITE" id="PS50249"/>
    </source>
</evidence>
<dbReference type="PROSITE" id="PS50249">
    <property type="entry name" value="MPN"/>
    <property type="match status" value="1"/>
</dbReference>
<keyword evidence="5" id="KW-0482">Metalloprotease</keyword>
<dbReference type="InterPro" id="IPR010994">
    <property type="entry name" value="RuvA_2-like"/>
</dbReference>
<evidence type="ECO:0000256" key="5">
    <source>
        <dbReference type="ARBA" id="ARBA00023049"/>
    </source>
</evidence>
<dbReference type="PANTHER" id="PTHR30471">
    <property type="entry name" value="DNA REPAIR PROTEIN RADC"/>
    <property type="match status" value="1"/>
</dbReference>
<dbReference type="Pfam" id="PF20582">
    <property type="entry name" value="UPF0758_N"/>
    <property type="match status" value="1"/>
</dbReference>
<dbReference type="Pfam" id="PF04002">
    <property type="entry name" value="RadC"/>
    <property type="match status" value="1"/>
</dbReference>
<evidence type="ECO:0000256" key="2">
    <source>
        <dbReference type="ARBA" id="ARBA00022723"/>
    </source>
</evidence>
<keyword evidence="3" id="KW-0378">Hydrolase</keyword>
<protein>
    <submittedName>
        <fullName evidence="8">DNA repair protein RadC</fullName>
    </submittedName>
</protein>
<dbReference type="NCBIfam" id="TIGR00608">
    <property type="entry name" value="radc"/>
    <property type="match status" value="1"/>
</dbReference>
<evidence type="ECO:0000313" key="8">
    <source>
        <dbReference type="EMBL" id="MBC8318215.1"/>
    </source>
</evidence>
<dbReference type="GO" id="GO:0046872">
    <property type="term" value="F:metal ion binding"/>
    <property type="evidence" value="ECO:0007669"/>
    <property type="project" value="UniProtKB-KW"/>
</dbReference>
<evidence type="ECO:0000256" key="4">
    <source>
        <dbReference type="ARBA" id="ARBA00022833"/>
    </source>
</evidence>
<evidence type="ECO:0000256" key="3">
    <source>
        <dbReference type="ARBA" id="ARBA00022801"/>
    </source>
</evidence>
<keyword evidence="2" id="KW-0479">Metal-binding</keyword>
<dbReference type="SUPFAM" id="SSF102712">
    <property type="entry name" value="JAB1/MPN domain"/>
    <property type="match status" value="1"/>
</dbReference>
<keyword evidence="4" id="KW-0862">Zinc</keyword>
<proteinExistence type="inferred from homology"/>
<evidence type="ECO:0000256" key="6">
    <source>
        <dbReference type="RuleBase" id="RU003797"/>
    </source>
</evidence>
<comment type="similarity">
    <text evidence="6">Belongs to the UPF0758 family.</text>
</comment>
<dbReference type="InterPro" id="IPR046778">
    <property type="entry name" value="UPF0758_N"/>
</dbReference>
<comment type="caution">
    <text evidence="8">The sequence shown here is derived from an EMBL/GenBank/DDBJ whole genome shotgun (WGS) entry which is preliminary data.</text>
</comment>
<dbReference type="EMBL" id="JACNJZ010000138">
    <property type="protein sequence ID" value="MBC8318215.1"/>
    <property type="molecule type" value="Genomic_DNA"/>
</dbReference>
<feature type="domain" description="MPN" evidence="7">
    <location>
        <begin position="106"/>
        <end position="229"/>
    </location>
</feature>
<dbReference type="Gene3D" id="3.40.140.10">
    <property type="entry name" value="Cytidine Deaminase, domain 2"/>
    <property type="match status" value="1"/>
</dbReference>